<dbReference type="InterPro" id="IPR011900">
    <property type="entry name" value="GRX_bact"/>
</dbReference>
<dbReference type="InterPro" id="IPR011767">
    <property type="entry name" value="GLR_AS"/>
</dbReference>
<dbReference type="KEGG" id="wgl:WIGMOR_0209"/>
<gene>
    <name evidence="9" type="primary">grxC</name>
    <name evidence="9" type="ORF">WIGMOR_0209</name>
</gene>
<dbReference type="HOGENOM" id="CLU_026126_7_3_6"/>
<dbReference type="PROSITE" id="PS00195">
    <property type="entry name" value="GLUTAREDOXIN_1"/>
    <property type="match status" value="1"/>
</dbReference>
<name>H6Q4J6_WIGGL</name>
<dbReference type="GO" id="GO:0009263">
    <property type="term" value="P:deoxyribonucleotide biosynthetic process"/>
    <property type="evidence" value="ECO:0007669"/>
    <property type="project" value="UniProtKB-KW"/>
</dbReference>
<comment type="function">
    <text evidence="7">Has a glutathione-disulfide oxidoreductase activity in the presence of NADPH and glutathione reductase. Reduces low molecular weight disulfides and proteins.</text>
</comment>
<dbReference type="NCBIfam" id="TIGR02181">
    <property type="entry name" value="GRX_bact"/>
    <property type="match status" value="1"/>
</dbReference>
<dbReference type="Pfam" id="PF00462">
    <property type="entry name" value="Glutaredoxin"/>
    <property type="match status" value="1"/>
</dbReference>
<dbReference type="Gene3D" id="3.40.30.10">
    <property type="entry name" value="Glutaredoxin"/>
    <property type="match status" value="1"/>
</dbReference>
<keyword evidence="10" id="KW-1185">Reference proteome</keyword>
<dbReference type="AlphaFoldDB" id="H6Q4J6"/>
<dbReference type="eggNOG" id="COG0695">
    <property type="taxonomic scope" value="Bacteria"/>
</dbReference>
<feature type="domain" description="Glutaredoxin" evidence="8">
    <location>
        <begin position="6"/>
        <end position="63"/>
    </location>
</feature>
<evidence type="ECO:0000259" key="8">
    <source>
        <dbReference type="Pfam" id="PF00462"/>
    </source>
</evidence>
<dbReference type="InterPro" id="IPR002109">
    <property type="entry name" value="Glutaredoxin"/>
</dbReference>
<keyword evidence="4" id="KW-0215">Deoxyribonucleotide synthesis</keyword>
<accession>H6Q4J6</accession>
<dbReference type="OrthoDB" id="9814618at2"/>
<proteinExistence type="inferred from homology"/>
<evidence type="ECO:0000256" key="6">
    <source>
        <dbReference type="ARBA" id="ARBA00023284"/>
    </source>
</evidence>
<evidence type="ECO:0000256" key="4">
    <source>
        <dbReference type="ARBA" id="ARBA00023116"/>
    </source>
</evidence>
<dbReference type="GO" id="GO:0015038">
    <property type="term" value="F:glutathione disulfide oxidoreductase activity"/>
    <property type="evidence" value="ECO:0007669"/>
    <property type="project" value="UniProtKB-UniRule"/>
</dbReference>
<evidence type="ECO:0000313" key="9">
    <source>
        <dbReference type="EMBL" id="AFA41056.1"/>
    </source>
</evidence>
<dbReference type="PANTHER" id="PTHR45694">
    <property type="entry name" value="GLUTAREDOXIN 2"/>
    <property type="match status" value="1"/>
</dbReference>
<dbReference type="SUPFAM" id="SSF52833">
    <property type="entry name" value="Thioredoxin-like"/>
    <property type="match status" value="1"/>
</dbReference>
<keyword evidence="5" id="KW-1015">Disulfide bond</keyword>
<keyword evidence="3 7" id="KW-0249">Electron transport</keyword>
<dbReference type="PANTHER" id="PTHR45694:SF18">
    <property type="entry name" value="GLUTAREDOXIN-1-RELATED"/>
    <property type="match status" value="1"/>
</dbReference>
<dbReference type="GO" id="GO:0034599">
    <property type="term" value="P:cellular response to oxidative stress"/>
    <property type="evidence" value="ECO:0007669"/>
    <property type="project" value="TreeGrafter"/>
</dbReference>
<dbReference type="InterPro" id="IPR014025">
    <property type="entry name" value="Glutaredoxin_subgr"/>
</dbReference>
<protein>
    <recommendedName>
        <fullName evidence="7">Glutaredoxin</fullName>
    </recommendedName>
</protein>
<dbReference type="STRING" id="1142511.WIGMOR_0209"/>
<dbReference type="RefSeq" id="WP_014353995.1">
    <property type="nucleotide sequence ID" value="NC_016893.1"/>
</dbReference>
<evidence type="ECO:0000256" key="7">
    <source>
        <dbReference type="RuleBase" id="RU364065"/>
    </source>
</evidence>
<reference evidence="9 10" key="1">
    <citation type="journal article" date="2012" name="MBio">
        <title>Insight into the transmission biology and species-specific functional capabilities of tsetse (Diptera: glossinidae) obligate symbiont wigglesworthia.</title>
        <authorList>
            <person name="Rio R.V."/>
            <person name="Symula R.E."/>
            <person name="Wang J."/>
            <person name="Lohs C."/>
            <person name="Wu Y.N."/>
            <person name="Snyder A.K."/>
            <person name="Bjornson R.D."/>
            <person name="Oshima K."/>
            <person name="Biehl B.S."/>
            <person name="Perna N.T."/>
            <person name="Hattori M."/>
            <person name="Aksoy S."/>
        </authorList>
    </citation>
    <scope>NUCLEOTIDE SEQUENCE [LARGE SCALE GENOMIC DNA]</scope>
    <source>
        <strain evidence="9">WGM</strain>
    </source>
</reference>
<evidence type="ECO:0000256" key="3">
    <source>
        <dbReference type="ARBA" id="ARBA00022982"/>
    </source>
</evidence>
<evidence type="ECO:0000256" key="2">
    <source>
        <dbReference type="ARBA" id="ARBA00022448"/>
    </source>
</evidence>
<keyword evidence="7" id="KW-0963">Cytoplasm</keyword>
<sequence>MYIAQIYLKHSCPYCKEAKLLLKKHNIFYKEIDIELNKIYLLEMIKKSNRKTVPQIFINKKHIGGYDDLCILLKENNLFK</sequence>
<comment type="similarity">
    <text evidence="1 7">Belongs to the glutaredoxin family.</text>
</comment>
<dbReference type="EMBL" id="CP003315">
    <property type="protein sequence ID" value="AFA41056.1"/>
    <property type="molecule type" value="Genomic_DNA"/>
</dbReference>
<dbReference type="InterPro" id="IPR036249">
    <property type="entry name" value="Thioredoxin-like_sf"/>
</dbReference>
<dbReference type="PROSITE" id="PS51354">
    <property type="entry name" value="GLUTAREDOXIN_2"/>
    <property type="match status" value="1"/>
</dbReference>
<keyword evidence="2 7" id="KW-0813">Transport</keyword>
<evidence type="ECO:0000256" key="5">
    <source>
        <dbReference type="ARBA" id="ARBA00023157"/>
    </source>
</evidence>
<keyword evidence="6 7" id="KW-0676">Redox-active center</keyword>
<dbReference type="PRINTS" id="PR00160">
    <property type="entry name" value="GLUTAREDOXIN"/>
</dbReference>
<organism evidence="9 10">
    <name type="scientific">Wigglesworthia glossinidia endosymbiont of Glossina morsitans morsitans</name>
    <name type="common">Yale colony</name>
    <dbReference type="NCBI Taxonomy" id="1142511"/>
    <lineage>
        <taxon>Bacteria</taxon>
        <taxon>Pseudomonadati</taxon>
        <taxon>Pseudomonadota</taxon>
        <taxon>Gammaproteobacteria</taxon>
        <taxon>Enterobacterales</taxon>
        <taxon>Erwiniaceae</taxon>
        <taxon>Wigglesworthia</taxon>
    </lineage>
</organism>
<dbReference type="Proteomes" id="UP000009061">
    <property type="component" value="Chromosome"/>
</dbReference>
<evidence type="ECO:0000313" key="10">
    <source>
        <dbReference type="Proteomes" id="UP000009061"/>
    </source>
</evidence>
<dbReference type="GO" id="GO:0045454">
    <property type="term" value="P:cell redox homeostasis"/>
    <property type="evidence" value="ECO:0007669"/>
    <property type="project" value="InterPro"/>
</dbReference>
<dbReference type="GO" id="GO:0005737">
    <property type="term" value="C:cytoplasm"/>
    <property type="evidence" value="ECO:0007669"/>
    <property type="project" value="TreeGrafter"/>
</dbReference>
<evidence type="ECO:0000256" key="1">
    <source>
        <dbReference type="ARBA" id="ARBA00007787"/>
    </source>
</evidence>